<gene>
    <name evidence="5 8" type="primary">prmC</name>
    <name evidence="8" type="ORF">G5B42_04350</name>
</gene>
<feature type="domain" description="Methyltransferase small" evidence="6">
    <location>
        <begin position="114"/>
        <end position="196"/>
    </location>
</feature>
<dbReference type="Gene3D" id="1.10.8.10">
    <property type="entry name" value="DNA helicase RuvA subunit, C-terminal domain"/>
    <property type="match status" value="1"/>
</dbReference>
<protein>
    <recommendedName>
        <fullName evidence="5">Release factor glutamine methyltransferase</fullName>
        <shortName evidence="5">RF MTase</shortName>
        <ecNumber evidence="5">2.1.1.297</ecNumber>
    </recommendedName>
    <alternativeName>
        <fullName evidence="5">N5-glutamine methyltransferase PrmC</fullName>
    </alternativeName>
    <alternativeName>
        <fullName evidence="5">Protein-(glutamine-N5) MTase PrmC</fullName>
    </alternativeName>
    <alternativeName>
        <fullName evidence="5">Protein-glutamine N-methyltransferase PrmC</fullName>
    </alternativeName>
</protein>
<feature type="binding site" evidence="5">
    <location>
        <begin position="192"/>
        <end position="195"/>
    </location>
    <ligand>
        <name>substrate</name>
    </ligand>
</feature>
<keyword evidence="2 5" id="KW-0808">Transferase</keyword>
<organism evidence="8 9">
    <name type="scientific">Capillibacterium thermochitinicola</name>
    <dbReference type="NCBI Taxonomy" id="2699427"/>
    <lineage>
        <taxon>Bacteria</taxon>
        <taxon>Bacillati</taxon>
        <taxon>Bacillota</taxon>
        <taxon>Capillibacterium</taxon>
    </lineage>
</organism>
<name>A0A8J6I151_9FIRM</name>
<dbReference type="Pfam" id="PF05175">
    <property type="entry name" value="MTS"/>
    <property type="match status" value="1"/>
</dbReference>
<dbReference type="RefSeq" id="WP_181339231.1">
    <property type="nucleotide sequence ID" value="NZ_JAAKDE010000008.1"/>
</dbReference>
<dbReference type="PANTHER" id="PTHR18895:SF74">
    <property type="entry name" value="MTRF1L RELEASE FACTOR GLUTAMINE METHYLTRANSFERASE"/>
    <property type="match status" value="1"/>
</dbReference>
<dbReference type="InterPro" id="IPR029063">
    <property type="entry name" value="SAM-dependent_MTases_sf"/>
</dbReference>
<feature type="binding site" evidence="5">
    <location>
        <position position="145"/>
    </location>
    <ligand>
        <name>S-adenosyl-L-methionine</name>
        <dbReference type="ChEBI" id="CHEBI:59789"/>
    </ligand>
</feature>
<evidence type="ECO:0000256" key="1">
    <source>
        <dbReference type="ARBA" id="ARBA00022603"/>
    </source>
</evidence>
<comment type="similarity">
    <text evidence="5">Belongs to the protein N5-glutamine methyltransferase family. PrmC subfamily.</text>
</comment>
<evidence type="ECO:0000256" key="5">
    <source>
        <dbReference type="HAMAP-Rule" id="MF_02126"/>
    </source>
</evidence>
<proteinExistence type="inferred from homology"/>
<dbReference type="PANTHER" id="PTHR18895">
    <property type="entry name" value="HEMK METHYLTRANSFERASE"/>
    <property type="match status" value="1"/>
</dbReference>
<feature type="domain" description="Release factor glutamine methyltransferase N-terminal" evidence="7">
    <location>
        <begin position="8"/>
        <end position="77"/>
    </location>
</feature>
<dbReference type="InterPro" id="IPR019874">
    <property type="entry name" value="RF_methyltr_PrmC"/>
</dbReference>
<dbReference type="EC" id="2.1.1.297" evidence="5"/>
<sequence>MSLTVETVLRETARFFAKRGLEVPRLEAELLMAHLLATDRIRLYIDSDRPLTAGEISAYKELIRRRLSGQPLAYITGKKSFLKWEFQITPDVLVPRPETEILVEKAVELCRPRGKGRLLELGTGSGVIAIALAHYLPAFQIDAVDVSPAALQVAAANAEAHKLTDRIDFYCGDLFAALAGCDRPVYTGIITNPPYIPTAVIPTLAPEVQNEPRQALDGGPSGTEVIARIIAEAPAYLAPDGFLALEHGYDQFPEIEKLAKAAGYTTVLSYRDYSGWPRVAVCQRNLS</sequence>
<evidence type="ECO:0000313" key="9">
    <source>
        <dbReference type="Proteomes" id="UP000657177"/>
    </source>
</evidence>
<dbReference type="InterPro" id="IPR040758">
    <property type="entry name" value="PrmC_N"/>
</dbReference>
<dbReference type="EMBL" id="JAAKDE010000008">
    <property type="protein sequence ID" value="MBA2132774.1"/>
    <property type="molecule type" value="Genomic_DNA"/>
</dbReference>
<evidence type="ECO:0000313" key="8">
    <source>
        <dbReference type="EMBL" id="MBA2132774.1"/>
    </source>
</evidence>
<dbReference type="PROSITE" id="PS00092">
    <property type="entry name" value="N6_MTASE"/>
    <property type="match status" value="1"/>
</dbReference>
<dbReference type="SUPFAM" id="SSF53335">
    <property type="entry name" value="S-adenosyl-L-methionine-dependent methyltransferases"/>
    <property type="match status" value="1"/>
</dbReference>
<evidence type="ECO:0000256" key="4">
    <source>
        <dbReference type="ARBA" id="ARBA00048391"/>
    </source>
</evidence>
<dbReference type="NCBIfam" id="TIGR03534">
    <property type="entry name" value="RF_mod_PrmC"/>
    <property type="match status" value="1"/>
</dbReference>
<dbReference type="InterPro" id="IPR007848">
    <property type="entry name" value="Small_mtfrase_dom"/>
</dbReference>
<keyword evidence="9" id="KW-1185">Reference proteome</keyword>
<evidence type="ECO:0000259" key="6">
    <source>
        <dbReference type="Pfam" id="PF05175"/>
    </source>
</evidence>
<dbReference type="CDD" id="cd02440">
    <property type="entry name" value="AdoMet_MTases"/>
    <property type="match status" value="1"/>
</dbReference>
<dbReference type="GO" id="GO:0102559">
    <property type="term" value="F:peptide chain release factor N(5)-glutamine methyltransferase activity"/>
    <property type="evidence" value="ECO:0007669"/>
    <property type="project" value="UniProtKB-EC"/>
</dbReference>
<evidence type="ECO:0000256" key="2">
    <source>
        <dbReference type="ARBA" id="ARBA00022679"/>
    </source>
</evidence>
<dbReference type="NCBIfam" id="TIGR00536">
    <property type="entry name" value="hemK_fam"/>
    <property type="match status" value="1"/>
</dbReference>
<evidence type="ECO:0000259" key="7">
    <source>
        <dbReference type="Pfam" id="PF17827"/>
    </source>
</evidence>
<accession>A0A8J6I151</accession>
<comment type="caution">
    <text evidence="8">The sequence shown here is derived from an EMBL/GenBank/DDBJ whole genome shotgun (WGS) entry which is preliminary data.</text>
</comment>
<dbReference type="GO" id="GO:0032259">
    <property type="term" value="P:methylation"/>
    <property type="evidence" value="ECO:0007669"/>
    <property type="project" value="UniProtKB-KW"/>
</dbReference>
<dbReference type="Pfam" id="PF17827">
    <property type="entry name" value="PrmC_N"/>
    <property type="match status" value="1"/>
</dbReference>
<dbReference type="InterPro" id="IPR004556">
    <property type="entry name" value="HemK-like"/>
</dbReference>
<comment type="catalytic activity">
    <reaction evidence="4 5">
        <text>L-glutaminyl-[peptide chain release factor] + S-adenosyl-L-methionine = N(5)-methyl-L-glutaminyl-[peptide chain release factor] + S-adenosyl-L-homocysteine + H(+)</text>
        <dbReference type="Rhea" id="RHEA:42896"/>
        <dbReference type="Rhea" id="RHEA-COMP:10271"/>
        <dbReference type="Rhea" id="RHEA-COMP:10272"/>
        <dbReference type="ChEBI" id="CHEBI:15378"/>
        <dbReference type="ChEBI" id="CHEBI:30011"/>
        <dbReference type="ChEBI" id="CHEBI:57856"/>
        <dbReference type="ChEBI" id="CHEBI:59789"/>
        <dbReference type="ChEBI" id="CHEBI:61891"/>
        <dbReference type="EC" id="2.1.1.297"/>
    </reaction>
</comment>
<dbReference type="InterPro" id="IPR002052">
    <property type="entry name" value="DNA_methylase_N6_adenine_CS"/>
</dbReference>
<feature type="binding site" evidence="5">
    <location>
        <begin position="122"/>
        <end position="126"/>
    </location>
    <ligand>
        <name>S-adenosyl-L-methionine</name>
        <dbReference type="ChEBI" id="CHEBI:59789"/>
    </ligand>
</feature>
<comment type="function">
    <text evidence="5">Methylates the class 1 translation termination release factors RF1/PrfA and RF2/PrfB on the glutamine residue of the universally conserved GGQ motif.</text>
</comment>
<feature type="binding site" evidence="5">
    <location>
        <position position="192"/>
    </location>
    <ligand>
        <name>S-adenosyl-L-methionine</name>
        <dbReference type="ChEBI" id="CHEBI:59789"/>
    </ligand>
</feature>
<reference evidence="8" key="1">
    <citation type="submission" date="2020-06" db="EMBL/GenBank/DDBJ databases">
        <title>Novel chitinolytic bacterium.</title>
        <authorList>
            <person name="Ungkulpasvich U."/>
            <person name="Kosugi A."/>
            <person name="Uke A."/>
        </authorList>
    </citation>
    <scope>NUCLEOTIDE SEQUENCE</scope>
    <source>
        <strain evidence="8">UUS1-1</strain>
    </source>
</reference>
<keyword evidence="3 5" id="KW-0949">S-adenosyl-L-methionine</keyword>
<dbReference type="AlphaFoldDB" id="A0A8J6I151"/>
<keyword evidence="1 5" id="KW-0489">Methyltransferase</keyword>
<evidence type="ECO:0000256" key="3">
    <source>
        <dbReference type="ARBA" id="ARBA00022691"/>
    </source>
</evidence>
<dbReference type="HAMAP" id="MF_02126">
    <property type="entry name" value="RF_methyltr_PrmC"/>
    <property type="match status" value="1"/>
</dbReference>
<comment type="caution">
    <text evidence="5">Lacks conserved residue(s) required for the propagation of feature annotation.</text>
</comment>
<dbReference type="InterPro" id="IPR050320">
    <property type="entry name" value="N5-glutamine_MTase"/>
</dbReference>
<dbReference type="GO" id="GO:0003676">
    <property type="term" value="F:nucleic acid binding"/>
    <property type="evidence" value="ECO:0007669"/>
    <property type="project" value="InterPro"/>
</dbReference>
<dbReference type="Gene3D" id="3.40.50.150">
    <property type="entry name" value="Vaccinia Virus protein VP39"/>
    <property type="match status" value="1"/>
</dbReference>
<dbReference type="Proteomes" id="UP000657177">
    <property type="component" value="Unassembled WGS sequence"/>
</dbReference>